<dbReference type="Pfam" id="PF13417">
    <property type="entry name" value="GST_N_3"/>
    <property type="match status" value="1"/>
</dbReference>
<proteinExistence type="predicted"/>
<sequence length="211" mass="23308">MKLFIYQHCPFCLRAQMIVGLKSLPVDIDIIMEGDAETPTRMVGRKVVPILQKEDGSYMPESMDIVHYLDSKQAPLVATGTVDAAIEAWCKQVSKSAFNLAVPRFTKGDFAELATPQAREAYRLREEKAFGDLEQLIADTPALLADVEPQLAALEPLVAERDTIDITDFILFPVLRSLTIVKNIHFGDQVQAYLARIAGATGVSLLTEQAM</sequence>
<dbReference type="InterPro" id="IPR036282">
    <property type="entry name" value="Glutathione-S-Trfase_C_sf"/>
</dbReference>
<evidence type="ECO:0000259" key="1">
    <source>
        <dbReference type="Pfam" id="PF04399"/>
    </source>
</evidence>
<evidence type="ECO:0000259" key="2">
    <source>
        <dbReference type="Pfam" id="PF13417"/>
    </source>
</evidence>
<dbReference type="OrthoDB" id="5291571at2"/>
<dbReference type="InterPro" id="IPR011901">
    <property type="entry name" value="Grx2"/>
</dbReference>
<feature type="domain" description="GST N-terminal" evidence="2">
    <location>
        <begin position="3"/>
        <end position="74"/>
    </location>
</feature>
<evidence type="ECO:0000313" key="3">
    <source>
        <dbReference type="EMBL" id="OAT77038.1"/>
    </source>
</evidence>
<feature type="domain" description="Glutaredoxin 2 C-terminal" evidence="1">
    <location>
        <begin position="85"/>
        <end position="210"/>
    </location>
</feature>
<dbReference type="AlphaFoldDB" id="A0A1B7L428"/>
<protein>
    <submittedName>
        <fullName evidence="3">Glutaredoxin, GrxB family</fullName>
    </submittedName>
</protein>
<dbReference type="STRING" id="1691903.A9B99_06915"/>
<dbReference type="Gene3D" id="1.20.1050.10">
    <property type="match status" value="1"/>
</dbReference>
<dbReference type="GO" id="GO:0005829">
    <property type="term" value="C:cytosol"/>
    <property type="evidence" value="ECO:0007669"/>
    <property type="project" value="InterPro"/>
</dbReference>
<dbReference type="InterPro" id="IPR004045">
    <property type="entry name" value="Glutathione_S-Trfase_N"/>
</dbReference>
<name>A0A1B7L428_9ENTR</name>
<comment type="caution">
    <text evidence="3">The sequence shown here is derived from an EMBL/GenBank/DDBJ whole genome shotgun (WGS) entry which is preliminary data.</text>
</comment>
<keyword evidence="4" id="KW-1185">Reference proteome</keyword>
<dbReference type="Proteomes" id="UP000078225">
    <property type="component" value="Unassembled WGS sequence"/>
</dbReference>
<dbReference type="RefSeq" id="WP_064597599.1">
    <property type="nucleotide sequence ID" value="NZ_CP134782.1"/>
</dbReference>
<dbReference type="NCBIfam" id="TIGR02182">
    <property type="entry name" value="GRXB"/>
    <property type="match status" value="1"/>
</dbReference>
<evidence type="ECO:0000313" key="4">
    <source>
        <dbReference type="Proteomes" id="UP000078225"/>
    </source>
</evidence>
<dbReference type="PROSITE" id="PS00195">
    <property type="entry name" value="GLUTAREDOXIN_1"/>
    <property type="match status" value="1"/>
</dbReference>
<dbReference type="NCBIfam" id="NF007702">
    <property type="entry name" value="PRK10387.1"/>
    <property type="match status" value="1"/>
</dbReference>
<dbReference type="EMBL" id="LYRP01000012">
    <property type="protein sequence ID" value="OAT77038.1"/>
    <property type="molecule type" value="Genomic_DNA"/>
</dbReference>
<gene>
    <name evidence="3" type="ORF">A9B99_06915</name>
</gene>
<dbReference type="InterPro" id="IPR011767">
    <property type="entry name" value="GLR_AS"/>
</dbReference>
<organism evidence="3 4">
    <name type="scientific">Mangrovibacter phragmitis</name>
    <dbReference type="NCBI Taxonomy" id="1691903"/>
    <lineage>
        <taxon>Bacteria</taxon>
        <taxon>Pseudomonadati</taxon>
        <taxon>Pseudomonadota</taxon>
        <taxon>Gammaproteobacteria</taxon>
        <taxon>Enterobacterales</taxon>
        <taxon>Enterobacteriaceae</taxon>
        <taxon>Mangrovibacter</taxon>
    </lineage>
</organism>
<dbReference type="InterPro" id="IPR036249">
    <property type="entry name" value="Thioredoxin-like_sf"/>
</dbReference>
<dbReference type="Pfam" id="PF04399">
    <property type="entry name" value="Glutaredoxin2_C"/>
    <property type="match status" value="1"/>
</dbReference>
<accession>A0A1B7L428</accession>
<dbReference type="Gene3D" id="3.40.30.10">
    <property type="entry name" value="Glutaredoxin"/>
    <property type="match status" value="1"/>
</dbReference>
<reference evidence="4" key="1">
    <citation type="submission" date="2016-05" db="EMBL/GenBank/DDBJ databases">
        <authorList>
            <person name="Behera P."/>
            <person name="Vaishampayan P."/>
            <person name="Singh N."/>
            <person name="Raina V."/>
            <person name="Suar M."/>
            <person name="Pattnaik A."/>
            <person name="Rastogi G."/>
        </authorList>
    </citation>
    <scope>NUCLEOTIDE SEQUENCE [LARGE SCALE GENOMIC DNA]</scope>
    <source>
        <strain evidence="4">MP23</strain>
    </source>
</reference>
<dbReference type="InterPro" id="IPR007494">
    <property type="entry name" value="Glutaredoxin2_C"/>
</dbReference>
<dbReference type="SUPFAM" id="SSF52833">
    <property type="entry name" value="Thioredoxin-like"/>
    <property type="match status" value="1"/>
</dbReference>
<dbReference type="SUPFAM" id="SSF47616">
    <property type="entry name" value="GST C-terminal domain-like"/>
    <property type="match status" value="1"/>
</dbReference>